<keyword evidence="2" id="KW-0732">Signal</keyword>
<keyword evidence="1" id="KW-0812">Transmembrane</keyword>
<dbReference type="PROSITE" id="PS50883">
    <property type="entry name" value="EAL"/>
    <property type="match status" value="1"/>
</dbReference>
<dbReference type="Proteomes" id="UP000009081">
    <property type="component" value="Plasmid megaplasmid"/>
</dbReference>
<dbReference type="InterPro" id="IPR035919">
    <property type="entry name" value="EAL_sf"/>
</dbReference>
<dbReference type="Gene3D" id="3.30.70.270">
    <property type="match status" value="1"/>
</dbReference>
<dbReference type="CDD" id="cd01948">
    <property type="entry name" value="EAL"/>
    <property type="match status" value="1"/>
</dbReference>
<geneLocation type="plasmid" evidence="6 7">
    <name>megaplasmid</name>
</geneLocation>
<dbReference type="InterPro" id="IPR029787">
    <property type="entry name" value="Nucleotide_cyclase"/>
</dbReference>
<feature type="domain" description="EAL" evidence="4">
    <location>
        <begin position="373"/>
        <end position="624"/>
    </location>
</feature>
<dbReference type="PANTHER" id="PTHR44757">
    <property type="entry name" value="DIGUANYLATE CYCLASE DGCP"/>
    <property type="match status" value="1"/>
</dbReference>
<dbReference type="Gene3D" id="3.30.450.20">
    <property type="entry name" value="PAS domain"/>
    <property type="match status" value="1"/>
</dbReference>
<proteinExistence type="predicted"/>
<dbReference type="Gene3D" id="3.20.20.450">
    <property type="entry name" value="EAL domain"/>
    <property type="match status" value="1"/>
</dbReference>
<evidence type="ECO:0000313" key="6">
    <source>
        <dbReference type="EMBL" id="ACS43842.1"/>
    </source>
</evidence>
<feature type="chain" id="PRO_5002948558" evidence="2">
    <location>
        <begin position="41"/>
        <end position="630"/>
    </location>
</feature>
<dbReference type="SUPFAM" id="SSF141868">
    <property type="entry name" value="EAL domain-like"/>
    <property type="match status" value="1"/>
</dbReference>
<protein>
    <submittedName>
        <fullName evidence="6">Diguanylate cyclase/phosphodiesterase with PAS/PAC and GAF sensor(S)</fullName>
    </submittedName>
</protein>
<dbReference type="SMART" id="SM00267">
    <property type="entry name" value="GGDEF"/>
    <property type="match status" value="1"/>
</dbReference>
<evidence type="ECO:0000256" key="2">
    <source>
        <dbReference type="SAM" id="SignalP"/>
    </source>
</evidence>
<dbReference type="PROSITE" id="PS50112">
    <property type="entry name" value="PAS"/>
    <property type="match status" value="1"/>
</dbReference>
<evidence type="ECO:0000259" key="4">
    <source>
        <dbReference type="PROSITE" id="PS50883"/>
    </source>
</evidence>
<dbReference type="CDD" id="cd01949">
    <property type="entry name" value="GGDEF"/>
    <property type="match status" value="1"/>
</dbReference>
<dbReference type="Pfam" id="PF00563">
    <property type="entry name" value="EAL"/>
    <property type="match status" value="1"/>
</dbReference>
<dbReference type="InterPro" id="IPR000160">
    <property type="entry name" value="GGDEF_dom"/>
</dbReference>
<sequence length="630" mass="67190">MPLRPQRPIDPDRAFGRGSVSGTALAAVLAAVAGASAALAAAPHGATDQGALLCASLATGLFSAMLIRRVARSRGAVARRHGELAAAAEAARERSEETAEALRSLPQGIATFDADGRLRLANDRFAAVLGLDPGTVRPGTHASEIAASCGVPSAQALLEAGLVTTLATGTAVQLSVSRTTRGGTVVLAEDATARTEAERRIRRLAQTDGLTELPNRTAFLAGVDREIEGGTPFALLCIDLDRFKEVNDTLGHPVGDALLREVSGRLRGLLRADDVAARFGGDEFVVLQRNASDVREAAALAMRIVDAIGKPFRVEGYRIDIGASVGIACSPIDGNVRDELHRKADLALYRAKAAGRGTWRSFDQSMDEEIRHRHAVETAMRRAILRKEFAIHYQPIVDAGTGRRTSMEALVRWTNGDGTPMPASAFLGIAEETGLIVPIGRWVLEEACREAAAWRSDLRVAVNVSSRHARRADFAEEVLAVLRSTGLPPHRLEIEIAESLFDGPDHELAVEALLRLRTMGVRIVLDDFGSGCSRLADLRRFPFDRIKIAGNLVGEIGGDDGAVALVRSVLSLGQALGARVTVEGVETPEQVRRLMAEGCSEMQGYAFGRPMPADAIADLRTPPEPLRLSA</sequence>
<reference evidence="6 7" key="1">
    <citation type="journal article" date="2009" name="PLoS ONE">
        <title>Methylobacterium genome sequences: a reference blueprint to investigate microbial metabolism of C1 compounds from natural and industrial sources.</title>
        <authorList>
            <person name="Vuilleumier S."/>
            <person name="Chistoserdova L."/>
            <person name="Lee M.-C."/>
            <person name="Bringel F."/>
            <person name="Lajus A."/>
            <person name="Zhou Y."/>
            <person name="Gourion B."/>
            <person name="Barbe V."/>
            <person name="Chang J."/>
            <person name="Cruveiller S."/>
            <person name="Dossat C."/>
            <person name="Gillett W."/>
            <person name="Gruffaz C."/>
            <person name="Haugen E."/>
            <person name="Hourcade E."/>
            <person name="Levy R."/>
            <person name="Mangenot S."/>
            <person name="Muller E."/>
            <person name="Nadalig T."/>
            <person name="Pagni M."/>
            <person name="Penny C."/>
            <person name="Peyraud R."/>
            <person name="Robinson D.G."/>
            <person name="Roche D."/>
            <person name="Rouy Z."/>
            <person name="Saenampechek C."/>
            <person name="Salvignol G."/>
            <person name="Vallenet D."/>
            <person name="Wu Z."/>
            <person name="Marx C.J."/>
            <person name="Vorholt J.A."/>
            <person name="Olson M.V."/>
            <person name="Kaul R."/>
            <person name="Weissenbach J."/>
            <person name="Medigue C."/>
            <person name="Lidstrom M.E."/>
        </authorList>
    </citation>
    <scope>NUCLEOTIDE SEQUENCE [LARGE SCALE GENOMIC DNA]</scope>
    <source>
        <strain evidence="7">ATCC 14718 / DSM 1338 / JCM 2805 / NCIMB 9133 / AM1</strain>
    </source>
</reference>
<feature type="domain" description="PAS" evidence="3">
    <location>
        <begin position="94"/>
        <end position="136"/>
    </location>
</feature>
<feature type="domain" description="GGDEF" evidence="5">
    <location>
        <begin position="231"/>
        <end position="364"/>
    </location>
</feature>
<keyword evidence="7" id="KW-1185">Reference proteome</keyword>
<dbReference type="SUPFAM" id="SSF55785">
    <property type="entry name" value="PYP-like sensor domain (PAS domain)"/>
    <property type="match status" value="1"/>
</dbReference>
<dbReference type="OrthoDB" id="9814202at2"/>
<keyword evidence="6" id="KW-0614">Plasmid</keyword>
<dbReference type="InterPro" id="IPR035965">
    <property type="entry name" value="PAS-like_dom_sf"/>
</dbReference>
<dbReference type="KEGG" id="mea:Mex_2p1061"/>
<dbReference type="SMART" id="SM00052">
    <property type="entry name" value="EAL"/>
    <property type="match status" value="1"/>
</dbReference>
<dbReference type="InterPro" id="IPR000014">
    <property type="entry name" value="PAS"/>
</dbReference>
<name>C5B5W0_METEA</name>
<feature type="signal peptide" evidence="2">
    <location>
        <begin position="1"/>
        <end position="40"/>
    </location>
</feature>
<dbReference type="Pfam" id="PF12860">
    <property type="entry name" value="PAS_7"/>
    <property type="match status" value="1"/>
</dbReference>
<dbReference type="PANTHER" id="PTHR44757:SF2">
    <property type="entry name" value="BIOFILM ARCHITECTURE MAINTENANCE PROTEIN MBAA"/>
    <property type="match status" value="1"/>
</dbReference>
<dbReference type="InterPro" id="IPR052155">
    <property type="entry name" value="Biofilm_reg_signaling"/>
</dbReference>
<dbReference type="NCBIfam" id="TIGR00254">
    <property type="entry name" value="GGDEF"/>
    <property type="match status" value="1"/>
</dbReference>
<keyword evidence="1" id="KW-0472">Membrane</keyword>
<gene>
    <name evidence="6" type="ordered locus">MexAM1_META2p1061</name>
</gene>
<feature type="transmembrane region" description="Helical" evidence="1">
    <location>
        <begin position="50"/>
        <end position="71"/>
    </location>
</feature>
<dbReference type="Pfam" id="PF00990">
    <property type="entry name" value="GGDEF"/>
    <property type="match status" value="1"/>
</dbReference>
<dbReference type="PROSITE" id="PS50887">
    <property type="entry name" value="GGDEF"/>
    <property type="match status" value="1"/>
</dbReference>
<dbReference type="RefSeq" id="WP_012754224.1">
    <property type="nucleotide sequence ID" value="NC_012811.1"/>
</dbReference>
<evidence type="ECO:0000313" key="7">
    <source>
        <dbReference type="Proteomes" id="UP000009081"/>
    </source>
</evidence>
<dbReference type="InterPro" id="IPR043128">
    <property type="entry name" value="Rev_trsase/Diguanyl_cyclase"/>
</dbReference>
<organism evidence="6 7">
    <name type="scientific">Methylorubrum extorquens (strain ATCC 14718 / DSM 1338 / JCM 2805 / NCIMB 9133 / AM1)</name>
    <name type="common">Methylobacterium extorquens</name>
    <dbReference type="NCBI Taxonomy" id="272630"/>
    <lineage>
        <taxon>Bacteria</taxon>
        <taxon>Pseudomonadati</taxon>
        <taxon>Pseudomonadota</taxon>
        <taxon>Alphaproteobacteria</taxon>
        <taxon>Hyphomicrobiales</taxon>
        <taxon>Methylobacteriaceae</taxon>
        <taxon>Methylorubrum</taxon>
    </lineage>
</organism>
<dbReference type="SUPFAM" id="SSF55073">
    <property type="entry name" value="Nucleotide cyclase"/>
    <property type="match status" value="1"/>
</dbReference>
<accession>C5B5W0</accession>
<evidence type="ECO:0000256" key="1">
    <source>
        <dbReference type="SAM" id="Phobius"/>
    </source>
</evidence>
<evidence type="ECO:0000259" key="3">
    <source>
        <dbReference type="PROSITE" id="PS50112"/>
    </source>
</evidence>
<dbReference type="InterPro" id="IPR001633">
    <property type="entry name" value="EAL_dom"/>
</dbReference>
<keyword evidence="1" id="KW-1133">Transmembrane helix</keyword>
<dbReference type="AlphaFoldDB" id="C5B5W0"/>
<dbReference type="EMBL" id="CP001511">
    <property type="protein sequence ID" value="ACS43842.1"/>
    <property type="molecule type" value="Genomic_DNA"/>
</dbReference>
<dbReference type="HOGENOM" id="CLU_000445_70_50_5"/>
<evidence type="ECO:0000259" key="5">
    <source>
        <dbReference type="PROSITE" id="PS50887"/>
    </source>
</evidence>